<accession>U6M2S8</accession>
<dbReference type="SUPFAM" id="SSF48592">
    <property type="entry name" value="GroEL equatorial domain-like"/>
    <property type="match status" value="1"/>
</dbReference>
<dbReference type="InterPro" id="IPR027410">
    <property type="entry name" value="TCP-1-like_intermed_sf"/>
</dbReference>
<dbReference type="GeneID" id="25335351"/>
<dbReference type="AlphaFoldDB" id="U6M2S8"/>
<dbReference type="GO" id="GO:0140662">
    <property type="term" value="F:ATP-dependent protein folding chaperone"/>
    <property type="evidence" value="ECO:0007669"/>
    <property type="project" value="InterPro"/>
</dbReference>
<dbReference type="SUPFAM" id="SSF52029">
    <property type="entry name" value="GroEL apical domain-like"/>
    <property type="match status" value="1"/>
</dbReference>
<dbReference type="FunFam" id="1.10.560.10:FF:000070">
    <property type="entry name" value="Uncharacterized protein"/>
    <property type="match status" value="1"/>
</dbReference>
<name>U6M2S8_EIMMA</name>
<dbReference type="OMA" id="TSMGSWE"/>
<evidence type="ECO:0000256" key="8">
    <source>
        <dbReference type="ARBA" id="ARBA00030049"/>
    </source>
</evidence>
<keyword evidence="6 9" id="KW-0067">ATP-binding</keyword>
<evidence type="ECO:0000256" key="3">
    <source>
        <dbReference type="ARBA" id="ARBA00014424"/>
    </source>
</evidence>
<dbReference type="PROSITE" id="PS00995">
    <property type="entry name" value="TCP1_3"/>
    <property type="match status" value="1"/>
</dbReference>
<dbReference type="InterPro" id="IPR017998">
    <property type="entry name" value="Chaperone_TCP-1"/>
</dbReference>
<gene>
    <name evidence="10" type="ORF">EMWEY_00013650</name>
</gene>
<dbReference type="GO" id="GO:0016887">
    <property type="term" value="F:ATP hydrolysis activity"/>
    <property type="evidence" value="ECO:0007669"/>
    <property type="project" value="InterPro"/>
</dbReference>
<dbReference type="PANTHER" id="PTHR11353">
    <property type="entry name" value="CHAPERONIN"/>
    <property type="match status" value="1"/>
</dbReference>
<dbReference type="InterPro" id="IPR027409">
    <property type="entry name" value="GroEL-like_apical_dom_sf"/>
</dbReference>
<comment type="subcellular location">
    <subcellularLocation>
        <location evidence="1">Cytoplasm</location>
    </subcellularLocation>
</comment>
<dbReference type="EMBL" id="HG718756">
    <property type="protein sequence ID" value="CDJ55995.1"/>
    <property type="molecule type" value="Genomic_DNA"/>
</dbReference>
<dbReference type="GO" id="GO:0005737">
    <property type="term" value="C:cytoplasm"/>
    <property type="evidence" value="ECO:0007669"/>
    <property type="project" value="UniProtKB-SubCell"/>
</dbReference>
<evidence type="ECO:0000313" key="10">
    <source>
        <dbReference type="EMBL" id="CDJ55995.1"/>
    </source>
</evidence>
<reference evidence="10" key="1">
    <citation type="submission" date="2013-10" db="EMBL/GenBank/DDBJ databases">
        <title>Genomic analysis of the causative agents of coccidiosis in chickens.</title>
        <authorList>
            <person name="Reid A.J."/>
            <person name="Blake D."/>
            <person name="Billington K."/>
            <person name="Browne H."/>
            <person name="Dunn M."/>
            <person name="Hung S."/>
            <person name="Kawahara F."/>
            <person name="Miranda-Saavedra D."/>
            <person name="Mourier T."/>
            <person name="Nagra H."/>
            <person name="Otto T.D."/>
            <person name="Rawlings N."/>
            <person name="Sanchez A."/>
            <person name="Sanders M."/>
            <person name="Subramaniam C."/>
            <person name="Tay Y."/>
            <person name="Dear P."/>
            <person name="Doerig C."/>
            <person name="Gruber A."/>
            <person name="Parkinson J."/>
            <person name="Shirley M."/>
            <person name="Wan K.L."/>
            <person name="Berriman M."/>
            <person name="Tomley F."/>
            <person name="Pain A."/>
        </authorList>
    </citation>
    <scope>NUCLEOTIDE SEQUENCE [LARGE SCALE GENOMIC DNA]</scope>
    <source>
        <strain evidence="10">Weybridge</strain>
    </source>
</reference>
<dbReference type="PROSITE" id="PS00750">
    <property type="entry name" value="TCP1_1"/>
    <property type="match status" value="1"/>
</dbReference>
<protein>
    <recommendedName>
        <fullName evidence="3">T-complex protein 1 subunit alpha</fullName>
    </recommendedName>
    <alternativeName>
        <fullName evidence="8">CCT-alpha</fullName>
    </alternativeName>
</protein>
<evidence type="ECO:0000256" key="9">
    <source>
        <dbReference type="RuleBase" id="RU004187"/>
    </source>
</evidence>
<dbReference type="Gene3D" id="3.50.7.10">
    <property type="entry name" value="GroEL"/>
    <property type="match status" value="1"/>
</dbReference>
<dbReference type="OrthoDB" id="347256at2759"/>
<dbReference type="GO" id="GO:0005524">
    <property type="term" value="F:ATP binding"/>
    <property type="evidence" value="ECO:0007669"/>
    <property type="project" value="UniProtKB-KW"/>
</dbReference>
<dbReference type="Proteomes" id="UP000030763">
    <property type="component" value="Unassembled WGS sequence"/>
</dbReference>
<evidence type="ECO:0000256" key="2">
    <source>
        <dbReference type="ARBA" id="ARBA00008020"/>
    </source>
</evidence>
<proteinExistence type="inferred from homology"/>
<dbReference type="Gene3D" id="3.30.260.10">
    <property type="entry name" value="TCP-1-like chaperonin intermediate domain"/>
    <property type="match status" value="1"/>
</dbReference>
<comment type="similarity">
    <text evidence="2 9">Belongs to the TCP-1 chaperonin family.</text>
</comment>
<evidence type="ECO:0000256" key="6">
    <source>
        <dbReference type="ARBA" id="ARBA00022840"/>
    </source>
</evidence>
<dbReference type="SUPFAM" id="SSF54849">
    <property type="entry name" value="GroEL-intermediate domain like"/>
    <property type="match status" value="1"/>
</dbReference>
<sequence>MTLAIFGERQSGQDVRSANVAAVMAVANVLRSSLGPHGLDKMLVDDIGEVTVTNDGATILKQLEVQHPAAKVLVDLSDMQDREVGDGTTSVVLIASELLRLSMQLIRDDLHPTAVIAGYKLAMKECVRYLKNNLSIDINKLETKELILNVAKTSLASKFIGADEDFFPNLCLNAIQSVKMITERGDIRYPVEGISILKTHGKSFKESVLVDGFALKTSRAAQGMPMVVKDAKVALVDFGFRQHRMQLGISIEVNDPKDLEKIRQQEKDIARQRCKLILQSGANVIITTQGIDDMCLKYFVEAGALAVRRVSKKDLRRIAKATGVSEERVGDWDYLFFSGCKANKAATIILRVR</sequence>
<dbReference type="InterPro" id="IPR002423">
    <property type="entry name" value="Cpn60/GroEL/TCP-1"/>
</dbReference>
<evidence type="ECO:0000313" key="11">
    <source>
        <dbReference type="Proteomes" id="UP000030763"/>
    </source>
</evidence>
<keyword evidence="11" id="KW-1185">Reference proteome</keyword>
<dbReference type="PRINTS" id="PR00304">
    <property type="entry name" value="TCOMPLEXTCP1"/>
</dbReference>
<evidence type="ECO:0000256" key="1">
    <source>
        <dbReference type="ARBA" id="ARBA00004496"/>
    </source>
</evidence>
<dbReference type="RefSeq" id="XP_013332645.1">
    <property type="nucleotide sequence ID" value="XM_013477191.1"/>
</dbReference>
<evidence type="ECO:0000256" key="7">
    <source>
        <dbReference type="ARBA" id="ARBA00023186"/>
    </source>
</evidence>
<dbReference type="GO" id="GO:0051082">
    <property type="term" value="F:unfolded protein binding"/>
    <property type="evidence" value="ECO:0007669"/>
    <property type="project" value="InterPro"/>
</dbReference>
<dbReference type="Gene3D" id="1.10.560.10">
    <property type="entry name" value="GroEL-like equatorial domain"/>
    <property type="match status" value="1"/>
</dbReference>
<keyword evidence="4" id="KW-0963">Cytoplasm</keyword>
<evidence type="ECO:0000256" key="5">
    <source>
        <dbReference type="ARBA" id="ARBA00022741"/>
    </source>
</evidence>
<dbReference type="PROSITE" id="PS00751">
    <property type="entry name" value="TCP1_2"/>
    <property type="match status" value="1"/>
</dbReference>
<evidence type="ECO:0000256" key="4">
    <source>
        <dbReference type="ARBA" id="ARBA00022490"/>
    </source>
</evidence>
<keyword evidence="5 9" id="KW-0547">Nucleotide-binding</keyword>
<reference evidence="10" key="2">
    <citation type="submission" date="2013-10" db="EMBL/GenBank/DDBJ databases">
        <authorList>
            <person name="Aslett M."/>
        </authorList>
    </citation>
    <scope>NUCLEOTIDE SEQUENCE [LARGE SCALE GENOMIC DNA]</scope>
    <source>
        <strain evidence="10">Weybridge</strain>
    </source>
</reference>
<dbReference type="InterPro" id="IPR002194">
    <property type="entry name" value="Chaperonin_TCP-1_CS"/>
</dbReference>
<organism evidence="10 11">
    <name type="scientific">Eimeria maxima</name>
    <name type="common">Coccidian parasite</name>
    <dbReference type="NCBI Taxonomy" id="5804"/>
    <lineage>
        <taxon>Eukaryota</taxon>
        <taxon>Sar</taxon>
        <taxon>Alveolata</taxon>
        <taxon>Apicomplexa</taxon>
        <taxon>Conoidasida</taxon>
        <taxon>Coccidia</taxon>
        <taxon>Eucoccidiorida</taxon>
        <taxon>Eimeriorina</taxon>
        <taxon>Eimeriidae</taxon>
        <taxon>Eimeria</taxon>
    </lineage>
</organism>
<keyword evidence="7 9" id="KW-0143">Chaperone</keyword>
<dbReference type="VEuPathDB" id="ToxoDB:EMWEY_00013650"/>
<dbReference type="Pfam" id="PF00118">
    <property type="entry name" value="Cpn60_TCP1"/>
    <property type="match status" value="1"/>
</dbReference>
<dbReference type="InterPro" id="IPR027413">
    <property type="entry name" value="GROEL-like_equatorial_sf"/>
</dbReference>